<name>A0A109UH61_9FIRM</name>
<feature type="transmembrane region" description="Helical" evidence="13">
    <location>
        <begin position="315"/>
        <end position="337"/>
    </location>
</feature>
<evidence type="ECO:0000256" key="1">
    <source>
        <dbReference type="ARBA" id="ARBA00003408"/>
    </source>
</evidence>
<comment type="subcellular location">
    <subcellularLocation>
        <location evidence="2">Cell membrane</location>
        <topology evidence="2">Multi-pass membrane protein</topology>
    </subcellularLocation>
</comment>
<evidence type="ECO:0000256" key="7">
    <source>
        <dbReference type="ARBA" id="ARBA00022475"/>
    </source>
</evidence>
<dbReference type="AlphaFoldDB" id="A0A109UH61"/>
<reference evidence="14 15" key="1">
    <citation type="submission" date="2015-10" db="EMBL/GenBank/DDBJ databases">
        <title>Erysipelothrix larvae sp. LV19 isolated from the larval gut of the rhinoceros beetle, Trypoxylus dichotomus.</title>
        <authorList>
            <person name="Lim S."/>
            <person name="Kim B.-C."/>
        </authorList>
    </citation>
    <scope>NUCLEOTIDE SEQUENCE [LARGE SCALE GENOMIC DNA]</scope>
    <source>
        <strain evidence="14 15">LV19</strain>
    </source>
</reference>
<feature type="transmembrane region" description="Helical" evidence="13">
    <location>
        <begin position="201"/>
        <end position="221"/>
    </location>
</feature>
<feature type="transmembrane region" description="Helical" evidence="13">
    <location>
        <begin position="99"/>
        <end position="120"/>
    </location>
</feature>
<evidence type="ECO:0000256" key="12">
    <source>
        <dbReference type="ARBA" id="ARBA00031636"/>
    </source>
</evidence>
<dbReference type="Pfam" id="PF01554">
    <property type="entry name" value="MatE"/>
    <property type="match status" value="2"/>
</dbReference>
<dbReference type="InterPro" id="IPR048279">
    <property type="entry name" value="MdtK-like"/>
</dbReference>
<dbReference type="InterPro" id="IPR002528">
    <property type="entry name" value="MATE_fam"/>
</dbReference>
<keyword evidence="5" id="KW-0813">Transport</keyword>
<evidence type="ECO:0000313" key="14">
    <source>
        <dbReference type="EMBL" id="AMC93748.1"/>
    </source>
</evidence>
<feature type="transmembrane region" description="Helical" evidence="13">
    <location>
        <begin position="386"/>
        <end position="406"/>
    </location>
</feature>
<evidence type="ECO:0000256" key="6">
    <source>
        <dbReference type="ARBA" id="ARBA00022449"/>
    </source>
</evidence>
<evidence type="ECO:0000256" key="13">
    <source>
        <dbReference type="SAM" id="Phobius"/>
    </source>
</evidence>
<evidence type="ECO:0000256" key="9">
    <source>
        <dbReference type="ARBA" id="ARBA00022989"/>
    </source>
</evidence>
<dbReference type="CDD" id="cd13138">
    <property type="entry name" value="MATE_yoeA_like"/>
    <property type="match status" value="1"/>
</dbReference>
<dbReference type="GO" id="GO:0042910">
    <property type="term" value="F:xenobiotic transmembrane transporter activity"/>
    <property type="evidence" value="ECO:0007669"/>
    <property type="project" value="InterPro"/>
</dbReference>
<organism evidence="14 15">
    <name type="scientific">Erysipelothrix larvae</name>
    <dbReference type="NCBI Taxonomy" id="1514105"/>
    <lineage>
        <taxon>Bacteria</taxon>
        <taxon>Bacillati</taxon>
        <taxon>Bacillota</taxon>
        <taxon>Erysipelotrichia</taxon>
        <taxon>Erysipelotrichales</taxon>
        <taxon>Erysipelotrichaceae</taxon>
        <taxon>Erysipelothrix</taxon>
    </lineage>
</organism>
<feature type="transmembrane region" description="Helical" evidence="13">
    <location>
        <begin position="54"/>
        <end position="78"/>
    </location>
</feature>
<evidence type="ECO:0000256" key="4">
    <source>
        <dbReference type="ARBA" id="ARBA00020268"/>
    </source>
</evidence>
<evidence type="ECO:0000256" key="3">
    <source>
        <dbReference type="ARBA" id="ARBA00010199"/>
    </source>
</evidence>
<dbReference type="RefSeq" id="WP_067632821.1">
    <property type="nucleotide sequence ID" value="NZ_CP013213.1"/>
</dbReference>
<dbReference type="PANTHER" id="PTHR43298:SF2">
    <property type="entry name" value="FMN_FAD EXPORTER YEEO-RELATED"/>
    <property type="match status" value="1"/>
</dbReference>
<dbReference type="GO" id="GO:0005886">
    <property type="term" value="C:plasma membrane"/>
    <property type="evidence" value="ECO:0007669"/>
    <property type="project" value="UniProtKB-SubCell"/>
</dbReference>
<feature type="transmembrane region" description="Helical" evidence="13">
    <location>
        <begin position="12"/>
        <end position="34"/>
    </location>
</feature>
<dbReference type="KEGG" id="erl:AOC36_07045"/>
<dbReference type="NCBIfam" id="TIGR00797">
    <property type="entry name" value="matE"/>
    <property type="match status" value="1"/>
</dbReference>
<dbReference type="STRING" id="1514105.AOC36_07045"/>
<sequence length="456" mass="49694">MKNREIDMLKGPLFGGIFAFAIPLALSGILQLLFNAVDIIVVGRFSGETALAAVGSTSALINLLVNLFIGVSVGTNVVMAQYVGAKDYKNANKTVSTSLFTALWGGVIMIFIGFFFSRPLLEMMGTPSNVIDLSTTYMKLYFLGMPGFMIYSFGAALFRSVGDTKRPLYFLSVAGVVHVVVNLLFVIVFKWSVAGVAISTVLSQYISAAFILVSIHTSVDFMRVDVTKLTFHKKQFMMMIRIGLPAGLQGIIFNISNVLIQSSINSFGSIVMAGNTAANNIEGFVYTVMNSFYQASLSFTSQNMGAHKYNRIDKILISCLILVTLAGITFGMGAYVFGSSLVGLYSTNPEVISYGLLRLGIIGTTYFICGIMEVFVGSIRGLGYSIMPMLVSLGGACLFRVIWIFTVFQQAQTLESLYISYPISWVLTTLAHMGCYLVVRKKKLVPSQVLEESPAY</sequence>
<evidence type="ECO:0000313" key="15">
    <source>
        <dbReference type="Proteomes" id="UP000063781"/>
    </source>
</evidence>
<gene>
    <name evidence="14" type="ORF">AOC36_07045</name>
</gene>
<dbReference type="Proteomes" id="UP000063781">
    <property type="component" value="Chromosome"/>
</dbReference>
<evidence type="ECO:0000256" key="10">
    <source>
        <dbReference type="ARBA" id="ARBA00023065"/>
    </source>
</evidence>
<feature type="transmembrane region" description="Helical" evidence="13">
    <location>
        <begin position="357"/>
        <end position="379"/>
    </location>
</feature>
<keyword evidence="11 13" id="KW-0472">Membrane</keyword>
<feature type="transmembrane region" description="Helical" evidence="13">
    <location>
        <begin position="140"/>
        <end position="161"/>
    </location>
</feature>
<evidence type="ECO:0000256" key="8">
    <source>
        <dbReference type="ARBA" id="ARBA00022692"/>
    </source>
</evidence>
<comment type="similarity">
    <text evidence="3">Belongs to the multi antimicrobial extrusion (MATE) (TC 2.A.66.1) family.</text>
</comment>
<dbReference type="PANTHER" id="PTHR43298">
    <property type="entry name" value="MULTIDRUG RESISTANCE PROTEIN NORM-RELATED"/>
    <property type="match status" value="1"/>
</dbReference>
<keyword evidence="8 13" id="KW-0812">Transmembrane</keyword>
<dbReference type="EMBL" id="CP013213">
    <property type="protein sequence ID" value="AMC93748.1"/>
    <property type="molecule type" value="Genomic_DNA"/>
</dbReference>
<keyword evidence="15" id="KW-1185">Reference proteome</keyword>
<evidence type="ECO:0000256" key="11">
    <source>
        <dbReference type="ARBA" id="ARBA00023136"/>
    </source>
</evidence>
<evidence type="ECO:0000256" key="5">
    <source>
        <dbReference type="ARBA" id="ARBA00022448"/>
    </source>
</evidence>
<dbReference type="GO" id="GO:0006811">
    <property type="term" value="P:monoatomic ion transport"/>
    <property type="evidence" value="ECO:0007669"/>
    <property type="project" value="UniProtKB-KW"/>
</dbReference>
<comment type="function">
    <text evidence="1">Multidrug efflux pump.</text>
</comment>
<dbReference type="InterPro" id="IPR050222">
    <property type="entry name" value="MATE_MdtK"/>
</dbReference>
<proteinExistence type="inferred from homology"/>
<keyword evidence="10" id="KW-0406">Ion transport</keyword>
<dbReference type="GO" id="GO:0015297">
    <property type="term" value="F:antiporter activity"/>
    <property type="evidence" value="ECO:0007669"/>
    <property type="project" value="UniProtKB-KW"/>
</dbReference>
<protein>
    <recommendedName>
        <fullName evidence="4">Probable multidrug resistance protein NorM</fullName>
    </recommendedName>
    <alternativeName>
        <fullName evidence="12">Multidrug-efflux transporter</fullName>
    </alternativeName>
</protein>
<feature type="transmembrane region" description="Helical" evidence="13">
    <location>
        <begin position="418"/>
        <end position="439"/>
    </location>
</feature>
<keyword evidence="9 13" id="KW-1133">Transmembrane helix</keyword>
<evidence type="ECO:0000256" key="2">
    <source>
        <dbReference type="ARBA" id="ARBA00004651"/>
    </source>
</evidence>
<accession>A0A109UH61</accession>
<feature type="transmembrane region" description="Helical" evidence="13">
    <location>
        <begin position="168"/>
        <end position="189"/>
    </location>
</feature>
<keyword evidence="7" id="KW-1003">Cell membrane</keyword>
<keyword evidence="6" id="KW-0050">Antiport</keyword>
<dbReference type="PIRSF" id="PIRSF006603">
    <property type="entry name" value="DinF"/>
    <property type="match status" value="1"/>
</dbReference>